<evidence type="ECO:0000256" key="1">
    <source>
        <dbReference type="SAM" id="MobiDB-lite"/>
    </source>
</evidence>
<keyword evidence="3" id="KW-1185">Reference proteome</keyword>
<proteinExistence type="predicted"/>
<dbReference type="RefSeq" id="WP_058440283.1">
    <property type="nucleotide sequence ID" value="NZ_CAAAHU010000001.1"/>
</dbReference>
<sequence length="596" mass="66135">MGWWDTWNTVKDTAKGWGSSIWNNASLSGAATGVVNFSYNTVGRLLEQIPAVPRLARAAFNPKVTKIVKGVARITVEDVLPLALVSYTHSLLQRQGEEYLDSYPPEARVATDTALQIGLWLLWGAHWAYSTRKKAQIAVRTAVLTLEAGSSFNSIKENPPMDLCVRKKCTTLRFLKGSFRDILEYWATKAAISFIGYVPVVGGGMAAAFNIYHDGRYVITLVLPELCGPDQERYLREYPELALAHGVTHYVLTKFVTSMIEHYSGIPAIFYESTVQQFLLITQIGIASQITLPPAVAEPQRNIPDPIALYESGVGFVIDTFALGLKKKLPEMLQKQTMPLVPWEKIPDYANVLWSNKVSENLIKPVLIPRMLRNEVAFANDPVIPWDALRARIISAIANIEDVKAHPLTKLAMLSPSTTAEVARPIFGTPKFVVELLLKLMKNEEFMRQLGVFGHHIGGLHRGAPPALPSNKDAFLLRGQEKEPVVVTTTFLVSQGERLLDPRSVIAPVKSSGPKIVEITEEEEKAEESTSTRSSKSEVKLDPSFVIKKGKRDQDKKQESTEGLGHSIGFFLDPQMVIRQRQVSSSHLEVSSLTNN</sequence>
<comment type="caution">
    <text evidence="2">The sequence shown here is derived from an EMBL/GenBank/DDBJ whole genome shotgun (WGS) entry which is preliminary data.</text>
</comment>
<gene>
    <name evidence="2" type="ORF">Lbru_0167</name>
</gene>
<dbReference type="Proteomes" id="UP000054742">
    <property type="component" value="Unassembled WGS sequence"/>
</dbReference>
<organism evidence="2 3">
    <name type="scientific">Legionella brunensis</name>
    <dbReference type="NCBI Taxonomy" id="29422"/>
    <lineage>
        <taxon>Bacteria</taxon>
        <taxon>Pseudomonadati</taxon>
        <taxon>Pseudomonadota</taxon>
        <taxon>Gammaproteobacteria</taxon>
        <taxon>Legionellales</taxon>
        <taxon>Legionellaceae</taxon>
        <taxon>Legionella</taxon>
    </lineage>
</organism>
<evidence type="ECO:0000313" key="2">
    <source>
        <dbReference type="EMBL" id="KTC86938.1"/>
    </source>
</evidence>
<feature type="compositionally biased region" description="Basic and acidic residues" evidence="1">
    <location>
        <begin position="527"/>
        <end position="541"/>
    </location>
</feature>
<name>A0A0W0SU82_9GAMM</name>
<dbReference type="PATRIC" id="fig|29422.6.peg.171"/>
<reference evidence="2 3" key="1">
    <citation type="submission" date="2015-11" db="EMBL/GenBank/DDBJ databases">
        <title>Genomic analysis of 38 Legionella species identifies large and diverse effector repertoires.</title>
        <authorList>
            <person name="Burstein D."/>
            <person name="Amaro F."/>
            <person name="Zusman T."/>
            <person name="Lifshitz Z."/>
            <person name="Cohen O."/>
            <person name="Gilbert J.A."/>
            <person name="Pupko T."/>
            <person name="Shuman H.A."/>
            <person name="Segal G."/>
        </authorList>
    </citation>
    <scope>NUCLEOTIDE SEQUENCE [LARGE SCALE GENOMIC DNA]</scope>
    <source>
        <strain evidence="2 3">ATCC 43878</strain>
    </source>
</reference>
<dbReference type="OrthoDB" id="5647240at2"/>
<protein>
    <submittedName>
        <fullName evidence="2">Uncharacterized protein</fullName>
    </submittedName>
</protein>
<feature type="region of interest" description="Disordered" evidence="1">
    <location>
        <begin position="520"/>
        <end position="567"/>
    </location>
</feature>
<dbReference type="EMBL" id="LNXV01000003">
    <property type="protein sequence ID" value="KTC86938.1"/>
    <property type="molecule type" value="Genomic_DNA"/>
</dbReference>
<accession>A0A0W0SU82</accession>
<dbReference type="AlphaFoldDB" id="A0A0W0SU82"/>
<dbReference type="STRING" id="29422.Lbru_0167"/>
<evidence type="ECO:0000313" key="3">
    <source>
        <dbReference type="Proteomes" id="UP000054742"/>
    </source>
</evidence>